<accession>A0AAW9MSA2</accession>
<reference evidence="7 8" key="1">
    <citation type="submission" date="2024-01" db="EMBL/GenBank/DDBJ databases">
        <title>Complete genome sequence of Citroniella saccharovorans strain M6.X9, isolated from human fecal sample.</title>
        <authorList>
            <person name="Cheng G."/>
            <person name="Westerholm M."/>
            <person name="Schnurer A."/>
        </authorList>
    </citation>
    <scope>NUCLEOTIDE SEQUENCE [LARGE SCALE GENOMIC DNA]</scope>
    <source>
        <strain evidence="7 8">DSM 29873</strain>
    </source>
</reference>
<keyword evidence="8" id="KW-1185">Reference proteome</keyword>
<dbReference type="SUPFAM" id="SSF102114">
    <property type="entry name" value="Radical SAM enzymes"/>
    <property type="match status" value="1"/>
</dbReference>
<evidence type="ECO:0000256" key="4">
    <source>
        <dbReference type="ARBA" id="ARBA00023004"/>
    </source>
</evidence>
<comment type="caution">
    <text evidence="7">The sequence shown here is derived from an EMBL/GenBank/DDBJ whole genome shotgun (WGS) entry which is preliminary data.</text>
</comment>
<keyword evidence="5" id="KW-0411">Iron-sulfur</keyword>
<dbReference type="InterPro" id="IPR058240">
    <property type="entry name" value="rSAM_sf"/>
</dbReference>
<dbReference type="PANTHER" id="PTHR43409:SF4">
    <property type="entry name" value="RADICAL SAM SUPERFAMILY PROTEIN"/>
    <property type="match status" value="1"/>
</dbReference>
<evidence type="ECO:0000256" key="5">
    <source>
        <dbReference type="ARBA" id="ARBA00023014"/>
    </source>
</evidence>
<dbReference type="EMBL" id="JAYKOT010000001">
    <property type="protein sequence ID" value="MEB3428454.1"/>
    <property type="molecule type" value="Genomic_DNA"/>
</dbReference>
<gene>
    <name evidence="7" type="ORF">VLK81_00065</name>
</gene>
<evidence type="ECO:0000313" key="8">
    <source>
        <dbReference type="Proteomes" id="UP001357733"/>
    </source>
</evidence>
<dbReference type="RefSeq" id="WP_324618541.1">
    <property type="nucleotide sequence ID" value="NZ_JAYKOT010000001.1"/>
</dbReference>
<dbReference type="InterPro" id="IPR051198">
    <property type="entry name" value="BchE-like"/>
</dbReference>
<keyword evidence="2" id="KW-0949">S-adenosyl-L-methionine</keyword>
<dbReference type="Pfam" id="PF04055">
    <property type="entry name" value="Radical_SAM"/>
    <property type="match status" value="1"/>
</dbReference>
<evidence type="ECO:0000259" key="6">
    <source>
        <dbReference type="PROSITE" id="PS51918"/>
    </source>
</evidence>
<keyword evidence="4" id="KW-0408">Iron</keyword>
<comment type="cofactor">
    <cofactor evidence="1">
        <name>[4Fe-4S] cluster</name>
        <dbReference type="ChEBI" id="CHEBI:49883"/>
    </cofactor>
</comment>
<dbReference type="InterPro" id="IPR013785">
    <property type="entry name" value="Aldolase_TIM"/>
</dbReference>
<dbReference type="InterPro" id="IPR007197">
    <property type="entry name" value="rSAM"/>
</dbReference>
<evidence type="ECO:0000313" key="7">
    <source>
        <dbReference type="EMBL" id="MEB3428454.1"/>
    </source>
</evidence>
<dbReference type="SFLD" id="SFLDG01095">
    <property type="entry name" value="Uncharacterised_Radical_SAM_Su"/>
    <property type="match status" value="1"/>
</dbReference>
<dbReference type="GO" id="GO:0051536">
    <property type="term" value="F:iron-sulfur cluster binding"/>
    <property type="evidence" value="ECO:0007669"/>
    <property type="project" value="UniProtKB-KW"/>
</dbReference>
<dbReference type="PANTHER" id="PTHR43409">
    <property type="entry name" value="ANAEROBIC MAGNESIUM-PROTOPORPHYRIN IX MONOMETHYL ESTER CYCLASE-RELATED"/>
    <property type="match status" value="1"/>
</dbReference>
<dbReference type="SMART" id="SM00729">
    <property type="entry name" value="Elp3"/>
    <property type="match status" value="1"/>
</dbReference>
<name>A0AAW9MSA2_9FIRM</name>
<dbReference type="CDD" id="cd01335">
    <property type="entry name" value="Radical_SAM"/>
    <property type="match status" value="1"/>
</dbReference>
<dbReference type="InterPro" id="IPR006638">
    <property type="entry name" value="Elp3/MiaA/NifB-like_rSAM"/>
</dbReference>
<organism evidence="7 8">
    <name type="scientific">Citroniella saccharovorans</name>
    <dbReference type="NCBI Taxonomy" id="2053367"/>
    <lineage>
        <taxon>Bacteria</taxon>
        <taxon>Bacillati</taxon>
        <taxon>Bacillota</taxon>
        <taxon>Tissierellia</taxon>
        <taxon>Tissierellales</taxon>
        <taxon>Peptoniphilaceae</taxon>
        <taxon>Citroniella</taxon>
    </lineage>
</organism>
<dbReference type="AlphaFoldDB" id="A0AAW9MSA2"/>
<dbReference type="GO" id="GO:0003824">
    <property type="term" value="F:catalytic activity"/>
    <property type="evidence" value="ECO:0007669"/>
    <property type="project" value="InterPro"/>
</dbReference>
<feature type="domain" description="Radical SAM core" evidence="6">
    <location>
        <begin position="14"/>
        <end position="251"/>
    </location>
</feature>
<dbReference type="Proteomes" id="UP001357733">
    <property type="component" value="Unassembled WGS sequence"/>
</dbReference>
<dbReference type="SFLD" id="SFLDS00029">
    <property type="entry name" value="Radical_SAM"/>
    <property type="match status" value="1"/>
</dbReference>
<sequence>MIDKFYNEYMYTPMPEMHSEMIPVTQGCSYNKCLYCDLNYRQKFKVFDFEDIKTYIESRRRFYQDKRVKPTKFNLLEGNPLCLDTDFLLRIMKEINKNFSCKYISMFARTRDVLSKSDDQLLLLKNEKMDRLCLGLESGSDKVLSFQNKGTNLDDSLKACKKLERLGIKYSAYIMLGLGGRDLSKDHIEKTAFLLNQIHPFEIVIVTTVIFKRAGLAQKVRSKEFKRLSVRESILEERDLLEKLELETIFNASHKTNALILTGLIPNHKKKLLDKIDSHLEEYSKRDLVKLENKKWRVWDKE</sequence>
<dbReference type="SFLD" id="SFLDG01082">
    <property type="entry name" value="B12-binding_domain_containing"/>
    <property type="match status" value="1"/>
</dbReference>
<dbReference type="GO" id="GO:0046872">
    <property type="term" value="F:metal ion binding"/>
    <property type="evidence" value="ECO:0007669"/>
    <property type="project" value="UniProtKB-KW"/>
</dbReference>
<evidence type="ECO:0000256" key="2">
    <source>
        <dbReference type="ARBA" id="ARBA00022691"/>
    </source>
</evidence>
<dbReference type="Gene3D" id="3.20.20.70">
    <property type="entry name" value="Aldolase class I"/>
    <property type="match status" value="1"/>
</dbReference>
<protein>
    <submittedName>
        <fullName evidence="7">Radical SAM protein</fullName>
    </submittedName>
</protein>
<dbReference type="PROSITE" id="PS51918">
    <property type="entry name" value="RADICAL_SAM"/>
    <property type="match status" value="1"/>
</dbReference>
<proteinExistence type="predicted"/>
<evidence type="ECO:0000256" key="3">
    <source>
        <dbReference type="ARBA" id="ARBA00022723"/>
    </source>
</evidence>
<keyword evidence="3" id="KW-0479">Metal-binding</keyword>
<evidence type="ECO:0000256" key="1">
    <source>
        <dbReference type="ARBA" id="ARBA00001966"/>
    </source>
</evidence>